<dbReference type="EMBL" id="JARAKH010000029">
    <property type="protein sequence ID" value="KAK8388243.1"/>
    <property type="molecule type" value="Genomic_DNA"/>
</dbReference>
<keyword evidence="4 9" id="KW-0812">Transmembrane</keyword>
<evidence type="ECO:0000256" key="1">
    <source>
        <dbReference type="ARBA" id="ARBA00004651"/>
    </source>
</evidence>
<dbReference type="GO" id="GO:0015276">
    <property type="term" value="F:ligand-gated monoatomic ion channel activity"/>
    <property type="evidence" value="ECO:0007669"/>
    <property type="project" value="InterPro"/>
</dbReference>
<evidence type="ECO:0000256" key="5">
    <source>
        <dbReference type="ARBA" id="ARBA00022989"/>
    </source>
</evidence>
<reference evidence="11 12" key="1">
    <citation type="submission" date="2023-03" db="EMBL/GenBank/DDBJ databases">
        <title>High-quality genome of Scylla paramamosain provides insights in environmental adaptation.</title>
        <authorList>
            <person name="Zhang L."/>
        </authorList>
    </citation>
    <scope>NUCLEOTIDE SEQUENCE [LARGE SCALE GENOMIC DNA]</scope>
    <source>
        <strain evidence="11">LZ_2023a</strain>
        <tissue evidence="11">Muscle</tissue>
    </source>
</reference>
<evidence type="ECO:0000313" key="12">
    <source>
        <dbReference type="Proteomes" id="UP001487740"/>
    </source>
</evidence>
<dbReference type="InterPro" id="IPR001320">
    <property type="entry name" value="Iontro_rcpt_C"/>
</dbReference>
<proteinExistence type="inferred from homology"/>
<evidence type="ECO:0000259" key="10">
    <source>
        <dbReference type="Pfam" id="PF00060"/>
    </source>
</evidence>
<evidence type="ECO:0000256" key="2">
    <source>
        <dbReference type="ARBA" id="ARBA00008685"/>
    </source>
</evidence>
<dbReference type="InterPro" id="IPR052192">
    <property type="entry name" value="Insect_Ionotropic_Sensory_Rcpt"/>
</dbReference>
<feature type="transmembrane region" description="Helical" evidence="9">
    <location>
        <begin position="383"/>
        <end position="399"/>
    </location>
</feature>
<sequence>MPHMLEEFDITFFIEPNTLAFSLAKPTLKPTWQSLFYPLQAEVWGSVAVTVLVVFVVLLKMKPEDDKSQGAWLVMKQVVGTLLDETNPRRDATAKLQADVRAEDLADLVDMGIKVTILPEMVMFYQSFKESGNDVLVSVAESMEYVPTYKEGLRRSITENKAHLYERLYLELKIAEHFTDEDGSTPLYVTQRNFMPGYSTFILTRNNPFKINFDDCILKFHEVSGSEGEGHDDFAAVVFEVPTSTGNVHLAASHITKVVKQARRWMLPLRSREALVRPIILPIMPHMLEEFEITFFVEPSTLAFTMAKPVLKPNWQSLFYPLQTDVWGYVAATVIVVFMVLLLMKSEGENKSQGPWQVMKQVFGTLLDEAIHGELPRRSSTRLVLTAWMIFAFIVGTVYRSNLTACLTVPTYPTRAENLADLFHMGVNKAYLYERLHMELKVAEHFTKKDGSTPLYVTQRNFMSGYSTFILVRNTPFKASLDHFILAFHEQLASPDTAVERYLDLEATGSHELAIAFFEVPKNTRTANLLESHMVNVVEQARWTREALIRPINLPIMPHMLKEFDITFFLEQSTLAFTMAKPILKPNWQSLFYPLQTDVWGYVAATVVVVFMVLFSMESEGEDKNQGPWQVMKQVFGTLLDEAIHGELPQRSTTRLVLAAWMIFAFIVGTVYRSNLTACLTVPTYPRRAEDLADLFHMGVNKAYLYERLHMELKVAEHFTNDDGSTPLYVTQRNFMSGYSTFILVRNTPFKANLDRCILAFHEVDM</sequence>
<feature type="transmembrane region" description="Helical" evidence="9">
    <location>
        <begin position="599"/>
        <end position="617"/>
    </location>
</feature>
<keyword evidence="3" id="KW-1003">Cell membrane</keyword>
<evidence type="ECO:0000313" key="11">
    <source>
        <dbReference type="EMBL" id="KAK8388243.1"/>
    </source>
</evidence>
<organism evidence="11 12">
    <name type="scientific">Scylla paramamosain</name>
    <name type="common">Mud crab</name>
    <dbReference type="NCBI Taxonomy" id="85552"/>
    <lineage>
        <taxon>Eukaryota</taxon>
        <taxon>Metazoa</taxon>
        <taxon>Ecdysozoa</taxon>
        <taxon>Arthropoda</taxon>
        <taxon>Crustacea</taxon>
        <taxon>Multicrustacea</taxon>
        <taxon>Malacostraca</taxon>
        <taxon>Eumalacostraca</taxon>
        <taxon>Eucarida</taxon>
        <taxon>Decapoda</taxon>
        <taxon>Pleocyemata</taxon>
        <taxon>Brachyura</taxon>
        <taxon>Eubrachyura</taxon>
        <taxon>Portunoidea</taxon>
        <taxon>Portunidae</taxon>
        <taxon>Portuninae</taxon>
        <taxon>Scylla</taxon>
    </lineage>
</organism>
<feature type="domain" description="Ionotropic glutamate receptor C-terminal" evidence="10">
    <location>
        <begin position="324"/>
        <end position="423"/>
    </location>
</feature>
<feature type="transmembrane region" description="Helical" evidence="9">
    <location>
        <begin position="656"/>
        <end position="672"/>
    </location>
</feature>
<keyword evidence="7" id="KW-0675">Receptor</keyword>
<evidence type="ECO:0000256" key="9">
    <source>
        <dbReference type="SAM" id="Phobius"/>
    </source>
</evidence>
<evidence type="ECO:0000256" key="7">
    <source>
        <dbReference type="ARBA" id="ARBA00023170"/>
    </source>
</evidence>
<comment type="subcellular location">
    <subcellularLocation>
        <location evidence="1">Cell membrane</location>
        <topology evidence="1">Multi-pass membrane protein</topology>
    </subcellularLocation>
</comment>
<evidence type="ECO:0000256" key="6">
    <source>
        <dbReference type="ARBA" id="ARBA00023136"/>
    </source>
</evidence>
<dbReference type="AlphaFoldDB" id="A0AAW0TKI1"/>
<dbReference type="Proteomes" id="UP001487740">
    <property type="component" value="Unassembled WGS sequence"/>
</dbReference>
<dbReference type="GO" id="GO:0005886">
    <property type="term" value="C:plasma membrane"/>
    <property type="evidence" value="ECO:0007669"/>
    <property type="project" value="UniProtKB-SubCell"/>
</dbReference>
<protein>
    <recommendedName>
        <fullName evidence="10">Ionotropic glutamate receptor C-terminal domain-containing protein</fullName>
    </recommendedName>
</protein>
<comment type="caution">
    <text evidence="11">The sequence shown here is derived from an EMBL/GenBank/DDBJ whole genome shotgun (WGS) entry which is preliminary data.</text>
</comment>
<feature type="transmembrane region" description="Helical" evidence="9">
    <location>
        <begin position="35"/>
        <end position="59"/>
    </location>
</feature>
<evidence type="ECO:0000256" key="4">
    <source>
        <dbReference type="ARBA" id="ARBA00022692"/>
    </source>
</evidence>
<keyword evidence="6 9" id="KW-0472">Membrane</keyword>
<keyword evidence="12" id="KW-1185">Reference proteome</keyword>
<dbReference type="PANTHER" id="PTHR42643">
    <property type="entry name" value="IONOTROPIC RECEPTOR 20A-RELATED"/>
    <property type="match status" value="1"/>
</dbReference>
<evidence type="ECO:0000256" key="8">
    <source>
        <dbReference type="ARBA" id="ARBA00023180"/>
    </source>
</evidence>
<name>A0AAW0TKI1_SCYPA</name>
<comment type="similarity">
    <text evidence="2">Belongs to the glutamate-gated ion channel (TC 1.A.10.1) family.</text>
</comment>
<evidence type="ECO:0000256" key="3">
    <source>
        <dbReference type="ARBA" id="ARBA00022475"/>
    </source>
</evidence>
<feature type="transmembrane region" description="Helical" evidence="9">
    <location>
        <begin position="326"/>
        <end position="344"/>
    </location>
</feature>
<dbReference type="GO" id="GO:0050906">
    <property type="term" value="P:detection of stimulus involved in sensory perception"/>
    <property type="evidence" value="ECO:0007669"/>
    <property type="project" value="UniProtKB-ARBA"/>
</dbReference>
<gene>
    <name evidence="11" type="ORF">O3P69_020258</name>
</gene>
<keyword evidence="5 9" id="KW-1133">Transmembrane helix</keyword>
<dbReference type="Pfam" id="PF00060">
    <property type="entry name" value="Lig_chan"/>
    <property type="match status" value="2"/>
</dbReference>
<keyword evidence="8" id="KW-0325">Glycoprotein</keyword>
<accession>A0AAW0TKI1</accession>
<dbReference type="Gene3D" id="1.10.287.70">
    <property type="match status" value="2"/>
</dbReference>
<dbReference type="PANTHER" id="PTHR42643:SF39">
    <property type="entry name" value="IONOTROPIC RECEPTOR 56A-RELATED"/>
    <property type="match status" value="1"/>
</dbReference>
<feature type="domain" description="Ionotropic glutamate receptor C-terminal" evidence="10">
    <location>
        <begin position="597"/>
        <end position="696"/>
    </location>
</feature>